<evidence type="ECO:0000313" key="2">
    <source>
        <dbReference type="Proteomes" id="UP000325672"/>
    </source>
</evidence>
<evidence type="ECO:0000313" key="1">
    <source>
        <dbReference type="EMBL" id="KAE8141647.1"/>
    </source>
</evidence>
<dbReference type="Proteomes" id="UP000325672">
    <property type="component" value="Unassembled WGS sequence"/>
</dbReference>
<dbReference type="OrthoDB" id="5426109at2759"/>
<protein>
    <submittedName>
        <fullName evidence="1">Uncharacterized protein</fullName>
    </submittedName>
</protein>
<organism evidence="1 2">
    <name type="scientific">Aspergillus pseudotamarii</name>
    <dbReference type="NCBI Taxonomy" id="132259"/>
    <lineage>
        <taxon>Eukaryota</taxon>
        <taxon>Fungi</taxon>
        <taxon>Dikarya</taxon>
        <taxon>Ascomycota</taxon>
        <taxon>Pezizomycotina</taxon>
        <taxon>Eurotiomycetes</taxon>
        <taxon>Eurotiomycetidae</taxon>
        <taxon>Eurotiales</taxon>
        <taxon>Aspergillaceae</taxon>
        <taxon>Aspergillus</taxon>
        <taxon>Aspergillus subgen. Circumdati</taxon>
    </lineage>
</organism>
<dbReference type="RefSeq" id="XP_031917710.1">
    <property type="nucleotide sequence ID" value="XM_032053560.1"/>
</dbReference>
<dbReference type="AlphaFoldDB" id="A0A5N6T5Q1"/>
<reference evidence="1 2" key="1">
    <citation type="submission" date="2019-04" db="EMBL/GenBank/DDBJ databases">
        <title>Friends and foes A comparative genomics study of 23 Aspergillus species from section Flavi.</title>
        <authorList>
            <consortium name="DOE Joint Genome Institute"/>
            <person name="Kjaerbolling I."/>
            <person name="Vesth T."/>
            <person name="Frisvad J.C."/>
            <person name="Nybo J.L."/>
            <person name="Theobald S."/>
            <person name="Kildgaard S."/>
            <person name="Isbrandt T."/>
            <person name="Kuo A."/>
            <person name="Sato A."/>
            <person name="Lyhne E.K."/>
            <person name="Kogle M.E."/>
            <person name="Wiebenga A."/>
            <person name="Kun R.S."/>
            <person name="Lubbers R.J."/>
            <person name="Makela M.R."/>
            <person name="Barry K."/>
            <person name="Chovatia M."/>
            <person name="Clum A."/>
            <person name="Daum C."/>
            <person name="Haridas S."/>
            <person name="He G."/>
            <person name="LaButti K."/>
            <person name="Lipzen A."/>
            <person name="Mondo S."/>
            <person name="Riley R."/>
            <person name="Salamov A."/>
            <person name="Simmons B.A."/>
            <person name="Magnuson J.K."/>
            <person name="Henrissat B."/>
            <person name="Mortensen U.H."/>
            <person name="Larsen T.O."/>
            <person name="Devries R.P."/>
            <person name="Grigoriev I.V."/>
            <person name="Machida M."/>
            <person name="Baker S.E."/>
            <person name="Andersen M.R."/>
        </authorList>
    </citation>
    <scope>NUCLEOTIDE SEQUENCE [LARGE SCALE GENOMIC DNA]</scope>
    <source>
        <strain evidence="1 2">CBS 117625</strain>
    </source>
</reference>
<dbReference type="EMBL" id="ML743557">
    <property type="protein sequence ID" value="KAE8141647.1"/>
    <property type="molecule type" value="Genomic_DNA"/>
</dbReference>
<accession>A0A5N6T5Q1</accession>
<sequence length="61" mass="7050">MIPFELVGHHLEYISDYLGQESVEFLAINNHDCTHIVCYPKVGRPDVSPVRFMTVVYEKLV</sequence>
<keyword evidence="2" id="KW-1185">Reference proteome</keyword>
<gene>
    <name evidence="1" type="ORF">BDV38DRAFT_237273</name>
</gene>
<dbReference type="GeneID" id="43637770"/>
<proteinExistence type="predicted"/>
<name>A0A5N6T5Q1_ASPPS</name>